<comment type="caution">
    <text evidence="4">The sequence shown here is derived from an EMBL/GenBank/DDBJ whole genome shotgun (WGS) entry which is preliminary data.</text>
</comment>
<dbReference type="InterPro" id="IPR043502">
    <property type="entry name" value="DNA/RNA_pol_sf"/>
</dbReference>
<dbReference type="Proteomes" id="UP000257109">
    <property type="component" value="Unassembled WGS sequence"/>
</dbReference>
<evidence type="ECO:0000313" key="4">
    <source>
        <dbReference type="EMBL" id="RDX71682.1"/>
    </source>
</evidence>
<evidence type="ECO:0000256" key="1">
    <source>
        <dbReference type="ARBA" id="ARBA00023268"/>
    </source>
</evidence>
<gene>
    <name evidence="4" type="primary">pol</name>
    <name evidence="4" type="ORF">CR513_48933</name>
</gene>
<evidence type="ECO:0000259" key="2">
    <source>
        <dbReference type="Pfam" id="PF00078"/>
    </source>
</evidence>
<dbReference type="Pfam" id="PF00078">
    <property type="entry name" value="RVT_1"/>
    <property type="match status" value="1"/>
</dbReference>
<sequence length="298" mass="34906">MVLAKLTELKQQVKGLLVKKCLPLGGTYVAVQKEGRWFWVVCGLLSIEQVDDQEQIRVKESDAQKITFKTCYGHYEYVVMLLRVTNALVVFINYMNKIFHPFMDKFVVIFIDDMLIYSSTREEHEEHLRAMLEVLKKNEFEFWLEKVNFLGHMDPTEGKAVDPTKVDVDVVLLWERLMTVTMIKSFVRLARYYRRFIEGFSKIVVPLTQLIRKYQLFAWTEACETSFQELKRRLTTSLVLILLDPNKSFVVYCDASHQGLGCVLIQEWKVVAYASRQLKLHEKNYPTLELAIVFALKV</sequence>
<dbReference type="Pfam" id="PF17919">
    <property type="entry name" value="RT_RNaseH_2"/>
    <property type="match status" value="1"/>
</dbReference>
<dbReference type="PANTHER" id="PTHR37984:SF5">
    <property type="entry name" value="PROTEIN NYNRIN-LIKE"/>
    <property type="match status" value="1"/>
</dbReference>
<protein>
    <submittedName>
        <fullName evidence="4">Retrovirus-related Pol polyprotein from transposon 17.6</fullName>
    </submittedName>
</protein>
<reference evidence="4" key="1">
    <citation type="submission" date="2018-05" db="EMBL/GenBank/DDBJ databases">
        <title>Draft genome of Mucuna pruriens seed.</title>
        <authorList>
            <person name="Nnadi N.E."/>
            <person name="Vos R."/>
            <person name="Hasami M.H."/>
            <person name="Devisetty U.K."/>
            <person name="Aguiy J.C."/>
        </authorList>
    </citation>
    <scope>NUCLEOTIDE SEQUENCE [LARGE SCALE GENOMIC DNA]</scope>
    <source>
        <strain evidence="4">JCA_2017</strain>
    </source>
</reference>
<feature type="domain" description="Reverse transcriptase/retrotransposon-derived protein RNase H-like" evidence="3">
    <location>
        <begin position="219"/>
        <end position="297"/>
    </location>
</feature>
<keyword evidence="1" id="KW-0511">Multifunctional enzyme</keyword>
<dbReference type="FunFam" id="3.30.70.270:FF:000020">
    <property type="entry name" value="Transposon Tf2-6 polyprotein-like Protein"/>
    <property type="match status" value="1"/>
</dbReference>
<dbReference type="SUPFAM" id="SSF56672">
    <property type="entry name" value="DNA/RNA polymerases"/>
    <property type="match status" value="1"/>
</dbReference>
<dbReference type="OrthoDB" id="1426776at2759"/>
<dbReference type="Gene3D" id="3.10.10.10">
    <property type="entry name" value="HIV Type 1 Reverse Transcriptase, subunit A, domain 1"/>
    <property type="match status" value="1"/>
</dbReference>
<dbReference type="InterPro" id="IPR041577">
    <property type="entry name" value="RT_RNaseH_2"/>
</dbReference>
<proteinExistence type="predicted"/>
<dbReference type="InterPro" id="IPR050951">
    <property type="entry name" value="Retrovirus_Pol_polyprotein"/>
</dbReference>
<name>A0A371F068_MUCPR</name>
<dbReference type="InterPro" id="IPR000477">
    <property type="entry name" value="RT_dom"/>
</dbReference>
<accession>A0A371F068</accession>
<dbReference type="EMBL" id="QJKJ01011242">
    <property type="protein sequence ID" value="RDX71682.1"/>
    <property type="molecule type" value="Genomic_DNA"/>
</dbReference>
<dbReference type="GO" id="GO:0003824">
    <property type="term" value="F:catalytic activity"/>
    <property type="evidence" value="ECO:0007669"/>
    <property type="project" value="UniProtKB-KW"/>
</dbReference>
<feature type="non-terminal residue" evidence="4">
    <location>
        <position position="1"/>
    </location>
</feature>
<feature type="domain" description="Reverse transcriptase" evidence="2">
    <location>
        <begin position="55"/>
        <end position="150"/>
    </location>
</feature>
<dbReference type="Gene3D" id="3.30.70.270">
    <property type="match status" value="2"/>
</dbReference>
<evidence type="ECO:0000313" key="5">
    <source>
        <dbReference type="Proteomes" id="UP000257109"/>
    </source>
</evidence>
<organism evidence="4 5">
    <name type="scientific">Mucuna pruriens</name>
    <name type="common">Velvet bean</name>
    <name type="synonym">Dolichos pruriens</name>
    <dbReference type="NCBI Taxonomy" id="157652"/>
    <lineage>
        <taxon>Eukaryota</taxon>
        <taxon>Viridiplantae</taxon>
        <taxon>Streptophyta</taxon>
        <taxon>Embryophyta</taxon>
        <taxon>Tracheophyta</taxon>
        <taxon>Spermatophyta</taxon>
        <taxon>Magnoliopsida</taxon>
        <taxon>eudicotyledons</taxon>
        <taxon>Gunneridae</taxon>
        <taxon>Pentapetalae</taxon>
        <taxon>rosids</taxon>
        <taxon>fabids</taxon>
        <taxon>Fabales</taxon>
        <taxon>Fabaceae</taxon>
        <taxon>Papilionoideae</taxon>
        <taxon>50 kb inversion clade</taxon>
        <taxon>NPAAA clade</taxon>
        <taxon>indigoferoid/millettioid clade</taxon>
        <taxon>Phaseoleae</taxon>
        <taxon>Mucuna</taxon>
    </lineage>
</organism>
<dbReference type="PANTHER" id="PTHR37984">
    <property type="entry name" value="PROTEIN CBG26694"/>
    <property type="match status" value="1"/>
</dbReference>
<dbReference type="CDD" id="cd01647">
    <property type="entry name" value="RT_LTR"/>
    <property type="match status" value="1"/>
</dbReference>
<evidence type="ECO:0000259" key="3">
    <source>
        <dbReference type="Pfam" id="PF17919"/>
    </source>
</evidence>
<dbReference type="AlphaFoldDB" id="A0A371F068"/>
<keyword evidence="5" id="KW-1185">Reference proteome</keyword>
<dbReference type="InterPro" id="IPR043128">
    <property type="entry name" value="Rev_trsase/Diguanyl_cyclase"/>
</dbReference>